<reference evidence="3 4" key="1">
    <citation type="submission" date="2017-11" db="EMBL/GenBank/DDBJ databases">
        <title>Genomic Encyclopedia of Archaeal and Bacterial Type Strains, Phase II (KMG-II): From Individual Species to Whole Genera.</title>
        <authorList>
            <person name="Goeker M."/>
        </authorList>
    </citation>
    <scope>NUCLEOTIDE SEQUENCE [LARGE SCALE GENOMIC DNA]</scope>
    <source>
        <strain evidence="3 4">DSM 28175</strain>
    </source>
</reference>
<dbReference type="GO" id="GO:0009244">
    <property type="term" value="P:lipopolysaccharide core region biosynthetic process"/>
    <property type="evidence" value="ECO:0007669"/>
    <property type="project" value="TreeGrafter"/>
</dbReference>
<keyword evidence="4" id="KW-1185">Reference proteome</keyword>
<dbReference type="PANTHER" id="PTHR30160">
    <property type="entry name" value="TETRAACYLDISACCHARIDE 4'-KINASE-RELATED"/>
    <property type="match status" value="1"/>
</dbReference>
<dbReference type="GO" id="GO:0005829">
    <property type="term" value="C:cytosol"/>
    <property type="evidence" value="ECO:0007669"/>
    <property type="project" value="TreeGrafter"/>
</dbReference>
<dbReference type="RefSeq" id="WP_100340233.1">
    <property type="nucleotide sequence ID" value="NZ_PGFJ01000001.1"/>
</dbReference>
<dbReference type="AlphaFoldDB" id="A0A2H9VT86"/>
<dbReference type="EMBL" id="PGFJ01000001">
    <property type="protein sequence ID" value="PJJ84019.1"/>
    <property type="molecule type" value="Genomic_DNA"/>
</dbReference>
<dbReference type="InterPro" id="IPR051199">
    <property type="entry name" value="LPS_LOS_Heptosyltrfase"/>
</dbReference>
<dbReference type="Pfam" id="PF01075">
    <property type="entry name" value="Glyco_transf_9"/>
    <property type="match status" value="1"/>
</dbReference>
<dbReference type="OrthoDB" id="9797795at2"/>
<protein>
    <submittedName>
        <fullName evidence="3">ADP-heptose:LPS heptosyltransferase</fullName>
    </submittedName>
</protein>
<evidence type="ECO:0000313" key="3">
    <source>
        <dbReference type="EMBL" id="PJJ84019.1"/>
    </source>
</evidence>
<dbReference type="CDD" id="cd03789">
    <property type="entry name" value="GT9_LPS_heptosyltransferase"/>
    <property type="match status" value="1"/>
</dbReference>
<evidence type="ECO:0000256" key="2">
    <source>
        <dbReference type="ARBA" id="ARBA00022679"/>
    </source>
</evidence>
<dbReference type="InterPro" id="IPR002201">
    <property type="entry name" value="Glyco_trans_9"/>
</dbReference>
<dbReference type="SUPFAM" id="SSF53756">
    <property type="entry name" value="UDP-Glycosyltransferase/glycogen phosphorylase"/>
    <property type="match status" value="1"/>
</dbReference>
<sequence length="384" mass="43946">MVIKKRNSFRLTRFILLKLPYLLRLINKLFKPRKRLLIIKIDAIGDYVLFRNYLEVVRTSQKFKDYEIDLIGNIAWKDIALWYDKPFISRFRFIKPDELYESPRKVLGLALSLFNSRYEIVLQPAYTRTFIGDGLAALTGATNIIGFESDTEGIAPRYKIKTDKYYSELLKLPKVLYFEFDRSRFFFEQVLKQSIDLTGPHFPSKDAGKQGVTVFLGAGNPKRGWRTENFSQLMELIMAETARPVNLVGGPEMEETAQQIEALLPPESVINMVGKTSLPKVIDHIMRTSLVICNETSAVHMAAACGTKAVCILGGGHFERFAPYPEHVYNRTIFVYEKMPCYNCNWLCIYDTAPGQPFPCIDKVTLADAWRATRKQLGILPMPA</sequence>
<proteinExistence type="predicted"/>
<evidence type="ECO:0000256" key="1">
    <source>
        <dbReference type="ARBA" id="ARBA00022676"/>
    </source>
</evidence>
<name>A0A2H9VT86_9SPHI</name>
<comment type="caution">
    <text evidence="3">The sequence shown here is derived from an EMBL/GenBank/DDBJ whole genome shotgun (WGS) entry which is preliminary data.</text>
</comment>
<dbReference type="GO" id="GO:0008713">
    <property type="term" value="F:ADP-heptose-lipopolysaccharide heptosyltransferase activity"/>
    <property type="evidence" value="ECO:0007669"/>
    <property type="project" value="TreeGrafter"/>
</dbReference>
<dbReference type="Proteomes" id="UP000242687">
    <property type="component" value="Unassembled WGS sequence"/>
</dbReference>
<gene>
    <name evidence="3" type="ORF">CLV57_1017</name>
</gene>
<keyword evidence="2 3" id="KW-0808">Transferase</keyword>
<accession>A0A2H9VT86</accession>
<organism evidence="3 4">
    <name type="scientific">Mucilaginibacter auburnensis</name>
    <dbReference type="NCBI Taxonomy" id="1457233"/>
    <lineage>
        <taxon>Bacteria</taxon>
        <taxon>Pseudomonadati</taxon>
        <taxon>Bacteroidota</taxon>
        <taxon>Sphingobacteriia</taxon>
        <taxon>Sphingobacteriales</taxon>
        <taxon>Sphingobacteriaceae</taxon>
        <taxon>Mucilaginibacter</taxon>
    </lineage>
</organism>
<dbReference type="Gene3D" id="3.40.50.2000">
    <property type="entry name" value="Glycogen Phosphorylase B"/>
    <property type="match status" value="2"/>
</dbReference>
<evidence type="ECO:0000313" key="4">
    <source>
        <dbReference type="Proteomes" id="UP000242687"/>
    </source>
</evidence>
<keyword evidence="1" id="KW-0328">Glycosyltransferase</keyword>